<evidence type="ECO:0000313" key="2">
    <source>
        <dbReference type="EMBL" id="OCL03553.1"/>
    </source>
</evidence>
<organism evidence="2 3">
    <name type="scientific">Glonium stellatum</name>
    <dbReference type="NCBI Taxonomy" id="574774"/>
    <lineage>
        <taxon>Eukaryota</taxon>
        <taxon>Fungi</taxon>
        <taxon>Dikarya</taxon>
        <taxon>Ascomycota</taxon>
        <taxon>Pezizomycotina</taxon>
        <taxon>Dothideomycetes</taxon>
        <taxon>Pleosporomycetidae</taxon>
        <taxon>Gloniales</taxon>
        <taxon>Gloniaceae</taxon>
        <taxon>Glonium</taxon>
    </lineage>
</organism>
<gene>
    <name evidence="2" type="ORF">AOQ84DRAFT_442662</name>
</gene>
<dbReference type="Proteomes" id="UP000250140">
    <property type="component" value="Unassembled WGS sequence"/>
</dbReference>
<sequence>MDTQQCGVRPVPSAKKEQRTTPEPEIQFITFNDPKGFKDAATQKLIRKRVMGRAGRIRRLQGTKREKAKISLDVRPPQNCIEQERSAASDGLIPAMSQSHSATFDWLGAGEVDPFVRTIFRATGANQRALRDAWYPVGLSDMAAFHIVLSNSAAHLHIMRNGLNFTREDIEDTAHQALAIRSVNERLTDPKYRYIVGAFNKWNIHMNGLREIIKLRGGVSNIMNEELRLTLSWAELCGAYSQDIKPQFSLPSAWLPYVDTFPVVSPK</sequence>
<evidence type="ECO:0000313" key="3">
    <source>
        <dbReference type="Proteomes" id="UP000250140"/>
    </source>
</evidence>
<keyword evidence="3" id="KW-1185">Reference proteome</keyword>
<evidence type="ECO:0000256" key="1">
    <source>
        <dbReference type="SAM" id="MobiDB-lite"/>
    </source>
</evidence>
<dbReference type="PANTHER" id="PTHR37540">
    <property type="entry name" value="TRANSCRIPTION FACTOR (ACR-2), PUTATIVE-RELATED-RELATED"/>
    <property type="match status" value="1"/>
</dbReference>
<accession>A0A8E2ESI7</accession>
<dbReference type="OrthoDB" id="3889028at2759"/>
<dbReference type="PANTHER" id="PTHR37540:SF5">
    <property type="entry name" value="TRANSCRIPTION FACTOR DOMAIN-CONTAINING PROTEIN"/>
    <property type="match status" value="1"/>
</dbReference>
<reference evidence="2 3" key="1">
    <citation type="journal article" date="2016" name="Nat. Commun.">
        <title>Ectomycorrhizal ecology is imprinted in the genome of the dominant symbiotic fungus Cenococcum geophilum.</title>
        <authorList>
            <consortium name="DOE Joint Genome Institute"/>
            <person name="Peter M."/>
            <person name="Kohler A."/>
            <person name="Ohm R.A."/>
            <person name="Kuo A."/>
            <person name="Krutzmann J."/>
            <person name="Morin E."/>
            <person name="Arend M."/>
            <person name="Barry K.W."/>
            <person name="Binder M."/>
            <person name="Choi C."/>
            <person name="Clum A."/>
            <person name="Copeland A."/>
            <person name="Grisel N."/>
            <person name="Haridas S."/>
            <person name="Kipfer T."/>
            <person name="LaButti K."/>
            <person name="Lindquist E."/>
            <person name="Lipzen A."/>
            <person name="Maire R."/>
            <person name="Meier B."/>
            <person name="Mihaltcheva S."/>
            <person name="Molinier V."/>
            <person name="Murat C."/>
            <person name="Poggeler S."/>
            <person name="Quandt C.A."/>
            <person name="Sperisen C."/>
            <person name="Tritt A."/>
            <person name="Tisserant E."/>
            <person name="Crous P.W."/>
            <person name="Henrissat B."/>
            <person name="Nehls U."/>
            <person name="Egli S."/>
            <person name="Spatafora J.W."/>
            <person name="Grigoriev I.V."/>
            <person name="Martin F.M."/>
        </authorList>
    </citation>
    <scope>NUCLEOTIDE SEQUENCE [LARGE SCALE GENOMIC DNA]</scope>
    <source>
        <strain evidence="2 3">CBS 207.34</strain>
    </source>
</reference>
<dbReference type="EMBL" id="KV750714">
    <property type="protein sequence ID" value="OCL03553.1"/>
    <property type="molecule type" value="Genomic_DNA"/>
</dbReference>
<name>A0A8E2ESI7_9PEZI</name>
<proteinExistence type="predicted"/>
<feature type="region of interest" description="Disordered" evidence="1">
    <location>
        <begin position="1"/>
        <end position="24"/>
    </location>
</feature>
<dbReference type="AlphaFoldDB" id="A0A8E2ESI7"/>
<protein>
    <submittedName>
        <fullName evidence="2">Uncharacterized protein</fullName>
    </submittedName>
</protein>